<dbReference type="PROSITE" id="PS00847">
    <property type="entry name" value="MCM_1"/>
    <property type="match status" value="1"/>
</dbReference>
<feature type="compositionally biased region" description="Basic and acidic residues" evidence="16">
    <location>
        <begin position="619"/>
        <end position="628"/>
    </location>
</feature>
<evidence type="ECO:0000259" key="17">
    <source>
        <dbReference type="PROSITE" id="PS50051"/>
    </source>
</evidence>
<dbReference type="HOGENOM" id="CLU_000995_0_1_1"/>
<evidence type="ECO:0000256" key="15">
    <source>
        <dbReference type="ARBA" id="ARBA00023306"/>
    </source>
</evidence>
<keyword evidence="5" id="KW-0235">DNA replication</keyword>
<dbReference type="PANTHER" id="PTHR11630:SF44">
    <property type="entry name" value="DNA REPLICATION LICENSING FACTOR MCM2"/>
    <property type="match status" value="1"/>
</dbReference>
<evidence type="ECO:0000256" key="10">
    <source>
        <dbReference type="ARBA" id="ARBA00022806"/>
    </source>
</evidence>
<dbReference type="PROSITE" id="PS50051">
    <property type="entry name" value="MCM_2"/>
    <property type="match status" value="1"/>
</dbReference>
<comment type="subcellular location">
    <subcellularLocation>
        <location evidence="1">Nucleus</location>
    </subcellularLocation>
</comment>
<dbReference type="InterPro" id="IPR018525">
    <property type="entry name" value="MCM_CS"/>
</dbReference>
<evidence type="ECO:0000256" key="2">
    <source>
        <dbReference type="ARBA" id="ARBA00008010"/>
    </source>
</evidence>
<dbReference type="GO" id="GO:0043596">
    <property type="term" value="C:nuclear replication fork"/>
    <property type="evidence" value="ECO:0007669"/>
    <property type="project" value="UniProtKB-ARBA"/>
</dbReference>
<gene>
    <name evidence="18" type="ORF">NERG_00448</name>
</gene>
<feature type="region of interest" description="Disordered" evidence="16">
    <location>
        <begin position="1"/>
        <end position="25"/>
    </location>
</feature>
<feature type="region of interest" description="Disordered" evidence="16">
    <location>
        <begin position="607"/>
        <end position="628"/>
    </location>
</feature>
<dbReference type="PRINTS" id="PR01658">
    <property type="entry name" value="MCMPROTEIN2"/>
</dbReference>
<dbReference type="GO" id="GO:0043138">
    <property type="term" value="F:3'-5' DNA helicase activity"/>
    <property type="evidence" value="ECO:0007669"/>
    <property type="project" value="TreeGrafter"/>
</dbReference>
<evidence type="ECO:0000256" key="5">
    <source>
        <dbReference type="ARBA" id="ARBA00022705"/>
    </source>
</evidence>
<feature type="domain" description="MCM C-terminal AAA(+) ATPase" evidence="17">
    <location>
        <begin position="391"/>
        <end position="597"/>
    </location>
</feature>
<dbReference type="InterPro" id="IPR033762">
    <property type="entry name" value="MCM_OB"/>
</dbReference>
<dbReference type="SMART" id="SM00382">
    <property type="entry name" value="AAA"/>
    <property type="match status" value="1"/>
</dbReference>
<evidence type="ECO:0000256" key="3">
    <source>
        <dbReference type="ARBA" id="ARBA00012551"/>
    </source>
</evidence>
<dbReference type="InterPro" id="IPR012340">
    <property type="entry name" value="NA-bd_OB-fold"/>
</dbReference>
<keyword evidence="9" id="KW-0378">Hydrolase</keyword>
<evidence type="ECO:0000256" key="13">
    <source>
        <dbReference type="ARBA" id="ARBA00023125"/>
    </source>
</evidence>
<keyword evidence="6" id="KW-0479">Metal-binding</keyword>
<evidence type="ECO:0000256" key="14">
    <source>
        <dbReference type="ARBA" id="ARBA00023242"/>
    </source>
</evidence>
<dbReference type="InterPro" id="IPR041562">
    <property type="entry name" value="MCM_lid"/>
</dbReference>
<comment type="similarity">
    <text evidence="2">Belongs to the MCM family.</text>
</comment>
<dbReference type="InterPro" id="IPR027925">
    <property type="entry name" value="MCM_N"/>
</dbReference>
<evidence type="ECO:0000256" key="12">
    <source>
        <dbReference type="ARBA" id="ARBA00022840"/>
    </source>
</evidence>
<dbReference type="Pfam" id="PF17855">
    <property type="entry name" value="MCM_lid"/>
    <property type="match status" value="1"/>
</dbReference>
<reference evidence="18" key="1">
    <citation type="submission" date="2011-03" db="EMBL/GenBank/DDBJ databases">
        <title>The Genome Sequence of Nematocida sp1 strain ERTm2.</title>
        <authorList>
            <consortium name="The Broad Institute Genome Sequencing Platform"/>
            <consortium name="The Broad Institute Genome Sequencing Center for Infectious Disease"/>
            <person name="Cuomo C."/>
            <person name="Troemel E."/>
            <person name="Young S.K."/>
            <person name="Zeng Q."/>
            <person name="Gargeya S."/>
            <person name="Fitzgerald M."/>
            <person name="Haas B."/>
            <person name="Abouelleil A."/>
            <person name="Alvarado L."/>
            <person name="Arachchi H.M."/>
            <person name="Berlin A."/>
            <person name="Brown A."/>
            <person name="Chapman S.B."/>
            <person name="Chen Z."/>
            <person name="Dunbar C."/>
            <person name="Freedman E."/>
            <person name="Gearin G."/>
            <person name="Gellesch M."/>
            <person name="Goldberg J."/>
            <person name="Griggs A."/>
            <person name="Gujja S."/>
            <person name="Heilman E.R."/>
            <person name="Heiman D."/>
            <person name="Howarth C."/>
            <person name="Larson L."/>
            <person name="Lui A."/>
            <person name="MacDonald P.J.P."/>
            <person name="Mehta T."/>
            <person name="Montmayeur A."/>
            <person name="Murphy C."/>
            <person name="Neiman D."/>
            <person name="Pearson M."/>
            <person name="Priest M."/>
            <person name="Roberts A."/>
            <person name="Saif S."/>
            <person name="Shea T."/>
            <person name="Shenoy N."/>
            <person name="Sisk P."/>
            <person name="Stolte C."/>
            <person name="Sykes S."/>
            <person name="White J."/>
            <person name="Yandava C."/>
            <person name="Wortman J."/>
            <person name="Nusbaum C."/>
            <person name="Birren B."/>
        </authorList>
    </citation>
    <scope>NUCLEOTIDE SEQUENCE</scope>
    <source>
        <strain evidence="18">ERTm2</strain>
    </source>
</reference>
<dbReference type="GO" id="GO:0000727">
    <property type="term" value="P:double-strand break repair via break-induced replication"/>
    <property type="evidence" value="ECO:0007669"/>
    <property type="project" value="TreeGrafter"/>
</dbReference>
<evidence type="ECO:0000313" key="18">
    <source>
        <dbReference type="EMBL" id="EHY66808.1"/>
    </source>
</evidence>
<keyword evidence="13" id="KW-0238">DNA-binding</keyword>
<dbReference type="PRINTS" id="PR01657">
    <property type="entry name" value="MCMFAMILY"/>
</dbReference>
<evidence type="ECO:0000256" key="4">
    <source>
        <dbReference type="ARBA" id="ARBA00018925"/>
    </source>
</evidence>
<dbReference type="Gene3D" id="2.40.50.140">
    <property type="entry name" value="Nucleic acid-binding proteins"/>
    <property type="match status" value="1"/>
</dbReference>
<dbReference type="GO" id="GO:0003697">
    <property type="term" value="F:single-stranded DNA binding"/>
    <property type="evidence" value="ECO:0007669"/>
    <property type="project" value="TreeGrafter"/>
</dbReference>
<dbReference type="GO" id="GO:0017116">
    <property type="term" value="F:single-stranded DNA helicase activity"/>
    <property type="evidence" value="ECO:0007669"/>
    <property type="project" value="TreeGrafter"/>
</dbReference>
<evidence type="ECO:0000256" key="6">
    <source>
        <dbReference type="ARBA" id="ARBA00022723"/>
    </source>
</evidence>
<name>H8ZA27_NEMA1</name>
<dbReference type="Pfam" id="PF17207">
    <property type="entry name" value="MCM_OB"/>
    <property type="match status" value="1"/>
</dbReference>
<dbReference type="GO" id="GO:0016787">
    <property type="term" value="F:hydrolase activity"/>
    <property type="evidence" value="ECO:0007669"/>
    <property type="project" value="UniProtKB-KW"/>
</dbReference>
<dbReference type="GO" id="GO:0006279">
    <property type="term" value="P:premeiotic DNA replication"/>
    <property type="evidence" value="ECO:0007669"/>
    <property type="project" value="UniProtKB-ARBA"/>
</dbReference>
<dbReference type="Pfam" id="PF14551">
    <property type="entry name" value="MCM_N"/>
    <property type="match status" value="1"/>
</dbReference>
<evidence type="ECO:0000256" key="7">
    <source>
        <dbReference type="ARBA" id="ARBA00022741"/>
    </source>
</evidence>
<dbReference type="GO" id="GO:0031261">
    <property type="term" value="C:DNA replication preinitiation complex"/>
    <property type="evidence" value="ECO:0007669"/>
    <property type="project" value="UniProtKB-ARBA"/>
</dbReference>
<dbReference type="SUPFAM" id="SSF50249">
    <property type="entry name" value="Nucleic acid-binding proteins"/>
    <property type="match status" value="1"/>
</dbReference>
<dbReference type="PANTHER" id="PTHR11630">
    <property type="entry name" value="DNA REPLICATION LICENSING FACTOR MCM FAMILY MEMBER"/>
    <property type="match status" value="1"/>
</dbReference>
<dbReference type="InterPro" id="IPR001208">
    <property type="entry name" value="MCM_dom"/>
</dbReference>
<keyword evidence="11" id="KW-0862">Zinc</keyword>
<dbReference type="AlphaFoldDB" id="H8ZA27"/>
<evidence type="ECO:0000256" key="1">
    <source>
        <dbReference type="ARBA" id="ARBA00004123"/>
    </source>
</evidence>
<keyword evidence="10" id="KW-0347">Helicase</keyword>
<evidence type="ECO:0000256" key="9">
    <source>
        <dbReference type="ARBA" id="ARBA00022801"/>
    </source>
</evidence>
<keyword evidence="14" id="KW-0539">Nucleus</keyword>
<dbReference type="GO" id="GO:0008270">
    <property type="term" value="F:zinc ion binding"/>
    <property type="evidence" value="ECO:0007669"/>
    <property type="project" value="UniProtKB-KW"/>
</dbReference>
<dbReference type="InterPro" id="IPR027417">
    <property type="entry name" value="P-loop_NTPase"/>
</dbReference>
<feature type="compositionally biased region" description="Gly residues" evidence="16">
    <location>
        <begin position="607"/>
        <end position="617"/>
    </location>
</feature>
<dbReference type="Pfam" id="PF00493">
    <property type="entry name" value="MCM"/>
    <property type="match status" value="1"/>
</dbReference>
<dbReference type="GO" id="GO:1902975">
    <property type="term" value="P:mitotic DNA replication initiation"/>
    <property type="evidence" value="ECO:0007669"/>
    <property type="project" value="TreeGrafter"/>
</dbReference>
<dbReference type="GO" id="GO:0005656">
    <property type="term" value="C:nuclear pre-replicative complex"/>
    <property type="evidence" value="ECO:0007669"/>
    <property type="project" value="UniProtKB-ARBA"/>
</dbReference>
<dbReference type="GO" id="GO:0005524">
    <property type="term" value="F:ATP binding"/>
    <property type="evidence" value="ECO:0007669"/>
    <property type="project" value="UniProtKB-KW"/>
</dbReference>
<dbReference type="Gene3D" id="3.30.1640.10">
    <property type="entry name" value="mini-chromosome maintenance (MCM) complex, chain A, domain 1"/>
    <property type="match status" value="1"/>
</dbReference>
<feature type="region of interest" description="Disordered" evidence="16">
    <location>
        <begin position="50"/>
        <end position="69"/>
    </location>
</feature>
<keyword evidence="12" id="KW-0067">ATP-binding</keyword>
<keyword evidence="8" id="KW-0863">Zinc-finger</keyword>
<dbReference type="InterPro" id="IPR031327">
    <property type="entry name" value="MCM"/>
</dbReference>
<accession>H8ZA27</accession>
<evidence type="ECO:0000256" key="16">
    <source>
        <dbReference type="SAM" id="MobiDB-lite"/>
    </source>
</evidence>
<dbReference type="SMART" id="SM00350">
    <property type="entry name" value="MCM"/>
    <property type="match status" value="1"/>
</dbReference>
<proteinExistence type="inferred from homology"/>
<keyword evidence="15" id="KW-0131">Cell cycle</keyword>
<dbReference type="SUPFAM" id="SSF52540">
    <property type="entry name" value="P-loop containing nucleoside triphosphate hydrolases"/>
    <property type="match status" value="1"/>
</dbReference>
<dbReference type="InterPro" id="IPR008045">
    <property type="entry name" value="MCM2"/>
</dbReference>
<dbReference type="STRING" id="944018.H8ZA27"/>
<dbReference type="EMBL" id="JH604633">
    <property type="protein sequence ID" value="EHY66808.1"/>
    <property type="molecule type" value="Genomic_DNA"/>
</dbReference>
<dbReference type="Proteomes" id="UP000005622">
    <property type="component" value="Unassembled WGS sequence"/>
</dbReference>
<evidence type="ECO:0000256" key="11">
    <source>
        <dbReference type="ARBA" id="ARBA00022833"/>
    </source>
</evidence>
<dbReference type="InterPro" id="IPR003593">
    <property type="entry name" value="AAA+_ATPase"/>
</dbReference>
<dbReference type="Gene3D" id="3.40.50.300">
    <property type="entry name" value="P-loop containing nucleotide triphosphate hydrolases"/>
    <property type="match status" value="1"/>
</dbReference>
<evidence type="ECO:0000256" key="8">
    <source>
        <dbReference type="ARBA" id="ARBA00022771"/>
    </source>
</evidence>
<sequence>MNEDTSTDTLNSSNEMDRIDLEGSNDILEEDLFQDDFMRDYEYNPLLDKYETEDEEYAPPLSRQEIESAEREISQALGIEVDSQEYQISEEETEPEETSGDFYKNVFLLEKHLSSKDFLEGIKRDAIKFIKSGKGRYMEAINQMASYNKESIYVDYFDLERNNPKIARAATSFPGKILPILNEALQSVVREIFPKYSFIKDTLIFRLINIPAKDTIRGLRNENLNGLVNVSGIVTKRSRIHPVASLVKYTCQKCKAINGPFLIESEAQKPSRCNECQASSKLVINQAETLYKDYQKITIQEVPGSIPPGRLPRSKEVILQYDLIDSVRPGDEIELTGTYKNTFTTGTKGTPSFYTCIEGLSIIKKEDESSLINISPEDEKEIKRLSKVHNIMDILIRSMAPSIHGNYLAKRAIILAVFGGVPKHSQNNHKVRGDINVLLLGDPGMAKSQLLKYVQNISHRSVFSTGQGASAVGLTAMVKKDAVTREWTLEGGALVLADKGICLIDEFDKMKDTDRVSIHEAMEQQSISISKAGIVTSLQARCAIIAAANPIRGKYNSSFTFQQNVNLSDPIISRFDVICVLQDILDREKDKKLAEFIVTSHRVSGGSGVMGVSGGHSGSHKEQSESARDGILSGNQDKQVEGSEILGGTGSSSGILVPQDILRKYIAYARERVHPRIEAFDTERISSLYAALRKESSIARGIPITVRHVESMIRIAEASAKMHLREVVNAFDVDVAVEVVLDSFCSTQKVSVKRQLLVKFRKYLPNKEDIVISGMNLINSLLVRDENTSNNNGMVKMKEFKVKASDLGISYKNIMNSAEFREAFKVSSCGAYIIRK</sequence>
<dbReference type="Gene3D" id="2.20.28.10">
    <property type="match status" value="1"/>
</dbReference>
<dbReference type="EC" id="3.6.4.12" evidence="3"/>
<keyword evidence="7" id="KW-0547">Nucleotide-binding</keyword>
<organism evidence="18">
    <name type="scientific">Nematocida ausubeli (strain ATCC PRA-371 / ERTm2)</name>
    <name type="common">Nematode killer fungus</name>
    <dbReference type="NCBI Taxonomy" id="1913371"/>
    <lineage>
        <taxon>Eukaryota</taxon>
        <taxon>Fungi</taxon>
        <taxon>Fungi incertae sedis</taxon>
        <taxon>Microsporidia</taxon>
        <taxon>Nematocida</taxon>
    </lineage>
</organism>
<protein>
    <recommendedName>
        <fullName evidence="4">DNA replication licensing factor MCM2</fullName>
        <ecNumber evidence="3">3.6.4.12</ecNumber>
    </recommendedName>
</protein>
<dbReference type="GO" id="GO:0042555">
    <property type="term" value="C:MCM complex"/>
    <property type="evidence" value="ECO:0007669"/>
    <property type="project" value="InterPro"/>
</dbReference>